<dbReference type="InterPro" id="IPR006140">
    <property type="entry name" value="D-isomer_DH_NAD-bd"/>
</dbReference>
<dbReference type="PANTHER" id="PTHR43333">
    <property type="entry name" value="2-HACID_DH_C DOMAIN-CONTAINING PROTEIN"/>
    <property type="match status" value="1"/>
</dbReference>
<proteinExistence type="predicted"/>
<evidence type="ECO:0000313" key="6">
    <source>
        <dbReference type="Proteomes" id="UP001589896"/>
    </source>
</evidence>
<evidence type="ECO:0000256" key="2">
    <source>
        <dbReference type="ARBA" id="ARBA00023027"/>
    </source>
</evidence>
<keyword evidence="2" id="KW-0520">NAD</keyword>
<evidence type="ECO:0000256" key="1">
    <source>
        <dbReference type="ARBA" id="ARBA00023002"/>
    </source>
</evidence>
<keyword evidence="3" id="KW-0812">Transmembrane</keyword>
<gene>
    <name evidence="5" type="ORF">ACFFGH_16355</name>
</gene>
<dbReference type="CDD" id="cd12164">
    <property type="entry name" value="GDH_like_2"/>
    <property type="match status" value="1"/>
</dbReference>
<dbReference type="SUPFAM" id="SSF51735">
    <property type="entry name" value="NAD(P)-binding Rossmann-fold domains"/>
    <property type="match status" value="1"/>
</dbReference>
<comment type="caution">
    <text evidence="5">The sequence shown here is derived from an EMBL/GenBank/DDBJ whole genome shotgun (WGS) entry which is preliminary data.</text>
</comment>
<accession>A0ABV6RR03</accession>
<dbReference type="PANTHER" id="PTHR43333:SF1">
    <property type="entry name" value="D-ISOMER SPECIFIC 2-HYDROXYACID DEHYDROGENASE NAD-BINDING DOMAIN-CONTAINING PROTEIN"/>
    <property type="match status" value="1"/>
</dbReference>
<dbReference type="Pfam" id="PF02826">
    <property type="entry name" value="2-Hacid_dh_C"/>
    <property type="match status" value="1"/>
</dbReference>
<dbReference type="InterPro" id="IPR036291">
    <property type="entry name" value="NAD(P)-bd_dom_sf"/>
</dbReference>
<feature type="transmembrane region" description="Helical" evidence="3">
    <location>
        <begin position="132"/>
        <end position="153"/>
    </location>
</feature>
<evidence type="ECO:0000256" key="3">
    <source>
        <dbReference type="SAM" id="Phobius"/>
    </source>
</evidence>
<feature type="domain" description="D-isomer specific 2-hydroxyacid dehydrogenase NAD-binding" evidence="4">
    <location>
        <begin position="100"/>
        <end position="270"/>
    </location>
</feature>
<keyword evidence="3" id="KW-0472">Membrane</keyword>
<organism evidence="5 6">
    <name type="scientific">Lysobacter korlensis</name>
    <dbReference type="NCBI Taxonomy" id="553636"/>
    <lineage>
        <taxon>Bacteria</taxon>
        <taxon>Pseudomonadati</taxon>
        <taxon>Pseudomonadota</taxon>
        <taxon>Gammaproteobacteria</taxon>
        <taxon>Lysobacterales</taxon>
        <taxon>Lysobacteraceae</taxon>
        <taxon>Lysobacter</taxon>
    </lineage>
</organism>
<name>A0ABV6RR03_9GAMM</name>
<dbReference type="Gene3D" id="3.40.50.720">
    <property type="entry name" value="NAD(P)-binding Rossmann-like Domain"/>
    <property type="match status" value="2"/>
</dbReference>
<keyword evidence="6" id="KW-1185">Reference proteome</keyword>
<sequence>MDVLICTAKDQHAWRGALAACLPEARIHTGPDAVDCDYAVVWKPSPELFARQQRLKALFSLGAGVNALLAMPSLPRDVPLVRMEDAGMADQMVEYALYVALREFRRFRDYARDESQARWAPQPLRTRGSYRIGILGLGVLGGAVAQALAGFGFDVGGWSRGAKDLPGVACEHGDAGLDALLRRSDLVMLFLPLTRETDTLLDRVRLALLPAGAVLANLSRGELVDDGALLEALDTGALGAAYLDVFREEPLPADHRFWSHPRVEMTPHVAALTDVAVACEQVAGKIRRLEAGLPISGLVDRLREY</sequence>
<evidence type="ECO:0000259" key="4">
    <source>
        <dbReference type="Pfam" id="PF02826"/>
    </source>
</evidence>
<keyword evidence="3" id="KW-1133">Transmembrane helix</keyword>
<keyword evidence="1" id="KW-0560">Oxidoreductase</keyword>
<dbReference type="EMBL" id="JBHLTG010000003">
    <property type="protein sequence ID" value="MFC0679409.1"/>
    <property type="molecule type" value="Genomic_DNA"/>
</dbReference>
<dbReference type="RefSeq" id="WP_386670133.1">
    <property type="nucleotide sequence ID" value="NZ_JBHLTG010000003.1"/>
</dbReference>
<protein>
    <submittedName>
        <fullName evidence="5">2-hydroxyacid dehydrogenase</fullName>
    </submittedName>
</protein>
<reference evidence="5 6" key="1">
    <citation type="submission" date="2024-09" db="EMBL/GenBank/DDBJ databases">
        <authorList>
            <person name="Sun Q."/>
            <person name="Mori K."/>
        </authorList>
    </citation>
    <scope>NUCLEOTIDE SEQUENCE [LARGE SCALE GENOMIC DNA]</scope>
    <source>
        <strain evidence="5 6">KCTC 23076</strain>
    </source>
</reference>
<dbReference type="Proteomes" id="UP001589896">
    <property type="component" value="Unassembled WGS sequence"/>
</dbReference>
<evidence type="ECO:0000313" key="5">
    <source>
        <dbReference type="EMBL" id="MFC0679409.1"/>
    </source>
</evidence>
<dbReference type="SUPFAM" id="SSF52283">
    <property type="entry name" value="Formate/glycerate dehydrogenase catalytic domain-like"/>
    <property type="match status" value="1"/>
</dbReference>